<dbReference type="RefSeq" id="WP_145853451.1">
    <property type="nucleotide sequence ID" value="NZ_RPFW01000002.1"/>
</dbReference>
<name>A0A6P2C6Q5_9ACTN</name>
<accession>A0A6P2C6Q5</accession>
<reference evidence="1 2" key="1">
    <citation type="submission" date="2018-11" db="EMBL/GenBank/DDBJ databases">
        <title>Trebonia kvetii gen.nov., sp.nov., a novel acidophilic actinobacterium, and proposal of the new actinobacterial family Treboniaceae fam. nov.</title>
        <authorList>
            <person name="Rapoport D."/>
            <person name="Sagova-Mareckova M."/>
            <person name="Sedlacek I."/>
            <person name="Provaznik J."/>
            <person name="Kralova S."/>
            <person name="Pavlinic D."/>
            <person name="Benes V."/>
            <person name="Kopecky J."/>
        </authorList>
    </citation>
    <scope>NUCLEOTIDE SEQUENCE [LARGE SCALE GENOMIC DNA]</scope>
    <source>
        <strain evidence="1 2">15Tr583</strain>
    </source>
</reference>
<organism evidence="1 2">
    <name type="scientific">Trebonia kvetii</name>
    <dbReference type="NCBI Taxonomy" id="2480626"/>
    <lineage>
        <taxon>Bacteria</taxon>
        <taxon>Bacillati</taxon>
        <taxon>Actinomycetota</taxon>
        <taxon>Actinomycetes</taxon>
        <taxon>Streptosporangiales</taxon>
        <taxon>Treboniaceae</taxon>
        <taxon>Trebonia</taxon>
    </lineage>
</organism>
<gene>
    <name evidence="1" type="ORF">EAS64_14775</name>
</gene>
<evidence type="ECO:0000313" key="1">
    <source>
        <dbReference type="EMBL" id="TVZ05751.1"/>
    </source>
</evidence>
<dbReference type="AlphaFoldDB" id="A0A6P2C6Q5"/>
<proteinExistence type="predicted"/>
<sequence length="98" mass="10524">MPLPGFSNLTVTADAHSRLRYLRLVLSIAENRSVSFSDALTYAVELAKTHLALVNPADSQASKLVTEKAKSLPAGEPIPLDFWQSAGVPFTVPAEETS</sequence>
<dbReference type="EMBL" id="RPFW01000002">
    <property type="protein sequence ID" value="TVZ05751.1"/>
    <property type="molecule type" value="Genomic_DNA"/>
</dbReference>
<keyword evidence="2" id="KW-1185">Reference proteome</keyword>
<evidence type="ECO:0000313" key="2">
    <source>
        <dbReference type="Proteomes" id="UP000460272"/>
    </source>
</evidence>
<protein>
    <submittedName>
        <fullName evidence="1">Uncharacterized protein</fullName>
    </submittedName>
</protein>
<comment type="caution">
    <text evidence="1">The sequence shown here is derived from an EMBL/GenBank/DDBJ whole genome shotgun (WGS) entry which is preliminary data.</text>
</comment>
<dbReference type="Proteomes" id="UP000460272">
    <property type="component" value="Unassembled WGS sequence"/>
</dbReference>